<dbReference type="EMBL" id="JANPWB010000003">
    <property type="protein sequence ID" value="KAJ1199692.1"/>
    <property type="molecule type" value="Genomic_DNA"/>
</dbReference>
<feature type="compositionally biased region" description="Polar residues" evidence="1">
    <location>
        <begin position="139"/>
        <end position="152"/>
    </location>
</feature>
<gene>
    <name evidence="2" type="ORF">NDU88_003525</name>
</gene>
<evidence type="ECO:0000256" key="1">
    <source>
        <dbReference type="SAM" id="MobiDB-lite"/>
    </source>
</evidence>
<keyword evidence="3" id="KW-1185">Reference proteome</keyword>
<accession>A0AAV7VG11</accession>
<feature type="compositionally biased region" description="Polar residues" evidence="1">
    <location>
        <begin position="99"/>
        <end position="111"/>
    </location>
</feature>
<feature type="compositionally biased region" description="Basic and acidic residues" evidence="1">
    <location>
        <begin position="591"/>
        <end position="603"/>
    </location>
</feature>
<feature type="region of interest" description="Disordered" evidence="1">
    <location>
        <begin position="99"/>
        <end position="118"/>
    </location>
</feature>
<reference evidence="2" key="1">
    <citation type="journal article" date="2022" name="bioRxiv">
        <title>Sequencing and chromosome-scale assembly of the giantPleurodeles waltlgenome.</title>
        <authorList>
            <person name="Brown T."/>
            <person name="Elewa A."/>
            <person name="Iarovenko S."/>
            <person name="Subramanian E."/>
            <person name="Araus A.J."/>
            <person name="Petzold A."/>
            <person name="Susuki M."/>
            <person name="Suzuki K.-i.T."/>
            <person name="Hayashi T."/>
            <person name="Toyoda A."/>
            <person name="Oliveira C."/>
            <person name="Osipova E."/>
            <person name="Leigh N.D."/>
            <person name="Simon A."/>
            <person name="Yun M.H."/>
        </authorList>
    </citation>
    <scope>NUCLEOTIDE SEQUENCE</scope>
    <source>
        <strain evidence="2">20211129_DDA</strain>
        <tissue evidence="2">Liver</tissue>
    </source>
</reference>
<feature type="compositionally biased region" description="Basic residues" evidence="1">
    <location>
        <begin position="165"/>
        <end position="178"/>
    </location>
</feature>
<feature type="region of interest" description="Disordered" evidence="1">
    <location>
        <begin position="131"/>
        <end position="178"/>
    </location>
</feature>
<comment type="caution">
    <text evidence="2">The sequence shown here is derived from an EMBL/GenBank/DDBJ whole genome shotgun (WGS) entry which is preliminary data.</text>
</comment>
<dbReference type="AlphaFoldDB" id="A0AAV7VG11"/>
<proteinExistence type="predicted"/>
<dbReference type="Proteomes" id="UP001066276">
    <property type="component" value="Chromosome 2_1"/>
</dbReference>
<evidence type="ECO:0000313" key="3">
    <source>
        <dbReference type="Proteomes" id="UP001066276"/>
    </source>
</evidence>
<organism evidence="2 3">
    <name type="scientific">Pleurodeles waltl</name>
    <name type="common">Iberian ribbed newt</name>
    <dbReference type="NCBI Taxonomy" id="8319"/>
    <lineage>
        <taxon>Eukaryota</taxon>
        <taxon>Metazoa</taxon>
        <taxon>Chordata</taxon>
        <taxon>Craniata</taxon>
        <taxon>Vertebrata</taxon>
        <taxon>Euteleostomi</taxon>
        <taxon>Amphibia</taxon>
        <taxon>Batrachia</taxon>
        <taxon>Caudata</taxon>
        <taxon>Salamandroidea</taxon>
        <taxon>Salamandridae</taxon>
        <taxon>Pleurodelinae</taxon>
        <taxon>Pleurodeles</taxon>
    </lineage>
</organism>
<feature type="region of interest" description="Disordered" evidence="1">
    <location>
        <begin position="575"/>
        <end position="616"/>
    </location>
</feature>
<name>A0AAV7VG11_PLEWA</name>
<evidence type="ECO:0000313" key="2">
    <source>
        <dbReference type="EMBL" id="KAJ1199692.1"/>
    </source>
</evidence>
<sequence>MGDLTRLHTSLLNALHTSTAVLNMQSDKLDLQMDLMKVMATCIAGINHKLDSLAIRPNEQNCNHQHFPCKCGPILDKLCTLPQVLVEILQEVKARKTNEAISRNQDTSQKTPVFGVSSPAKKDANIQCINPMVTDGSDRSSQSEQTASTNLESRIEQPAPALKPLTKRQKKRARKARKQTYAKAINDYLYPIFSTLRQPQNRALGTASSIQISNSFKAIRKGVVTSPEQQFTGEHLPADSPMSLKYNMPHPTSQDQLNGHALATRLAAPCQGDLRAGNCIYKDESEIHLDAQLPGKIPPEPPSYAAVAQATSSLSTITLPDKTQGILSSLKTSSRQRLSTEVNAGQVIVIPAGTKNNKFTPLADDSQSRLNPRTRETHLLPTLNLKYPSREVATTHHDGRIKTKVTIQNTQIAATDLENKAVLSKQSCTLKRAPSRNKSEDGQRNRPMPHRIIEHSQSSHVIENDRESMPVTPDYDSRGQQDSLNRGNILRLLAELPSTKKIMSPDLISLKFLSNSTQNDREQTLTMWRTSKIAAFIMAVKQQFENWGIRLSQPTSPRYPFPLLLNLKSEPIKKTESQARKRGWGPDVGEAEQRQSKWGEKDSNTSIDPLVVGNGV</sequence>
<protein>
    <submittedName>
        <fullName evidence="2">Uncharacterized protein</fullName>
    </submittedName>
</protein>